<accession>A0A5E4N3Q3</accession>
<evidence type="ECO:0000313" key="2">
    <source>
        <dbReference type="Proteomes" id="UP000325440"/>
    </source>
</evidence>
<protein>
    <submittedName>
        <fullName evidence="1">Uncharacterized protein</fullName>
    </submittedName>
</protein>
<dbReference type="AlphaFoldDB" id="A0A5E4N3Q3"/>
<reference evidence="1 2" key="1">
    <citation type="submission" date="2019-08" db="EMBL/GenBank/DDBJ databases">
        <authorList>
            <person name="Alioto T."/>
            <person name="Alioto T."/>
            <person name="Gomez Garrido J."/>
        </authorList>
    </citation>
    <scope>NUCLEOTIDE SEQUENCE [LARGE SCALE GENOMIC DNA]</scope>
</reference>
<gene>
    <name evidence="1" type="ORF">CINCED_3A001188</name>
</gene>
<dbReference type="EMBL" id="CABPRJ010001894">
    <property type="protein sequence ID" value="VVC39245.1"/>
    <property type="molecule type" value="Genomic_DNA"/>
</dbReference>
<keyword evidence="2" id="KW-1185">Reference proteome</keyword>
<dbReference type="Proteomes" id="UP000325440">
    <property type="component" value="Unassembled WGS sequence"/>
</dbReference>
<proteinExistence type="predicted"/>
<sequence length="73" mass="8304">MVQDRDRWGELALDAKALKELQWLNTIAYDATGLVSPEPRTSTCGKCGWVIPVGIRKDQNAEYSHVISTRRMR</sequence>
<name>A0A5E4N3Q3_9HEMI</name>
<evidence type="ECO:0000313" key="1">
    <source>
        <dbReference type="EMBL" id="VVC39245.1"/>
    </source>
</evidence>
<organism evidence="1 2">
    <name type="scientific">Cinara cedri</name>
    <dbReference type="NCBI Taxonomy" id="506608"/>
    <lineage>
        <taxon>Eukaryota</taxon>
        <taxon>Metazoa</taxon>
        <taxon>Ecdysozoa</taxon>
        <taxon>Arthropoda</taxon>
        <taxon>Hexapoda</taxon>
        <taxon>Insecta</taxon>
        <taxon>Pterygota</taxon>
        <taxon>Neoptera</taxon>
        <taxon>Paraneoptera</taxon>
        <taxon>Hemiptera</taxon>
        <taxon>Sternorrhyncha</taxon>
        <taxon>Aphidomorpha</taxon>
        <taxon>Aphidoidea</taxon>
        <taxon>Aphididae</taxon>
        <taxon>Lachninae</taxon>
        <taxon>Cinara</taxon>
    </lineage>
</organism>